<dbReference type="InterPro" id="IPR005121">
    <property type="entry name" value="Fdx_antiC-bd"/>
</dbReference>
<keyword evidence="5 16" id="KW-0820">tRNA-binding</keyword>
<dbReference type="InterPro" id="IPR041616">
    <property type="entry name" value="PheRS_beta_core"/>
</dbReference>
<dbReference type="PANTHER" id="PTHR10947:SF0">
    <property type="entry name" value="PHENYLALANINE--TRNA LIGASE BETA SUBUNIT"/>
    <property type="match status" value="1"/>
</dbReference>
<keyword evidence="11 16" id="KW-0694">RNA-binding</keyword>
<dbReference type="HAMAP" id="MF_00283">
    <property type="entry name" value="Phe_tRNA_synth_beta1"/>
    <property type="match status" value="1"/>
</dbReference>
<organism evidence="20 21">
    <name type="scientific">Propionibacterium cyclohexanicum</name>
    <dbReference type="NCBI Taxonomy" id="64702"/>
    <lineage>
        <taxon>Bacteria</taxon>
        <taxon>Bacillati</taxon>
        <taxon>Actinomycetota</taxon>
        <taxon>Actinomycetes</taxon>
        <taxon>Propionibacteriales</taxon>
        <taxon>Propionibacteriaceae</taxon>
        <taxon>Propionibacterium</taxon>
    </lineage>
</organism>
<keyword evidence="4 15" id="KW-0963">Cytoplasm</keyword>
<dbReference type="InterPro" id="IPR045060">
    <property type="entry name" value="Phe-tRNA-ligase_IIc_bsu"/>
</dbReference>
<dbReference type="SUPFAM" id="SSF50249">
    <property type="entry name" value="Nucleic acid-binding proteins"/>
    <property type="match status" value="1"/>
</dbReference>
<dbReference type="AlphaFoldDB" id="A0A1H9PRY6"/>
<accession>A0A1H9PRY6</accession>
<dbReference type="FunFam" id="3.30.70.380:FF:000001">
    <property type="entry name" value="Phenylalanine--tRNA ligase beta subunit"/>
    <property type="match status" value="1"/>
</dbReference>
<dbReference type="RefSeq" id="WP_091966801.1">
    <property type="nucleotide sequence ID" value="NZ_FOGZ01000001.1"/>
</dbReference>
<feature type="binding site" evidence="15">
    <location>
        <position position="480"/>
    </location>
    <ligand>
        <name>Mg(2+)</name>
        <dbReference type="ChEBI" id="CHEBI:18420"/>
        <note>shared with alpha subunit</note>
    </ligand>
</feature>
<sequence>MKAPMSWLRELVELPHGVTTAQVADAFTRTGLQVEHVEAFGDQVRGPVVVGRVMSFVEEAQRNGKTIRWCRVDCGAEHNLSSHNPDITGARGIVCGAANFDAGDYVVVALPPAVLPGDFAISARKTYGHISDGMICAEDELGLGADHEGILVLPPGEAARAGLGSDAMALLGAPDEVLDIDVTPDMGYCLSMRGLAREAAQAFDVPYNDLYSRQVPPPCQDAYRVRVESDDCPLFVNLLIRDVDSTAPTPSWMRHRLAASGMRSINLPVDITNYVMLESGQPLHAYDEDKLLGPIVVRKAAPGETLTTLDGVRRELRAEDLVIADDSGPIGLAGVMGGETTEVTEATTSIVIEAAHFAPGTTGRSYRHHKLPSEASKRFERDVDPGVPCAAARMAARLLAELAGGQIADGATVAGAVPIAPSQVIDANLPARILGARVDASRVAAVLTASGVNVTKRGDRLHLVPPSWRTDLVDPYDYVEEIGRKLGLDVIEPQLPRALPGSGLNREQRARRAVVEAVAQAGFVEVITLPFVGADEIERLGVPQDCELRRLVRLANPLADTQPFLRTSLLPGLFAAASRNSSRSQDDLALFEQGSVFWARQAGAAPMPPVSHRPGAEQIAALDESLPDQPRMLAALVSGQWLAASWRGPAVAADWTHAVLVAQTAAETLGAELVRSAAAIAPWHPGRCARLSVRDAQGELVHIGAAGELHPTVIEAFGLAPRTCAVELDLDLLIDSAPRSGEVVALSPFPLTKEDVALIVDADVAAGEVEQTLVAGGGTLLESVSLFDVYTGPQVGQGKKSLAYNLRMRHPERTLTGAEATQVRDAAVSAVEERFGAVLRQA</sequence>
<evidence type="ECO:0000313" key="21">
    <source>
        <dbReference type="Proteomes" id="UP000198815"/>
    </source>
</evidence>
<feature type="binding site" evidence="15">
    <location>
        <position position="471"/>
    </location>
    <ligand>
        <name>Mg(2+)</name>
        <dbReference type="ChEBI" id="CHEBI:18420"/>
        <note>shared with alpha subunit</note>
    </ligand>
</feature>
<dbReference type="InterPro" id="IPR045864">
    <property type="entry name" value="aa-tRNA-synth_II/BPL/LPL"/>
</dbReference>
<evidence type="ECO:0000259" key="18">
    <source>
        <dbReference type="PROSITE" id="PS51447"/>
    </source>
</evidence>
<protein>
    <recommendedName>
        <fullName evidence="15">Phenylalanine--tRNA ligase beta subunit</fullName>
        <ecNumber evidence="15">6.1.1.20</ecNumber>
    </recommendedName>
    <alternativeName>
        <fullName evidence="15">Phenylalanyl-tRNA synthetase beta subunit</fullName>
        <shortName evidence="15">PheRS</shortName>
    </alternativeName>
</protein>
<evidence type="ECO:0000256" key="13">
    <source>
        <dbReference type="ARBA" id="ARBA00023146"/>
    </source>
</evidence>
<evidence type="ECO:0000256" key="6">
    <source>
        <dbReference type="ARBA" id="ARBA00022598"/>
    </source>
</evidence>
<gene>
    <name evidence="15" type="primary">pheT</name>
    <name evidence="20" type="ORF">SAMN05443377_101237</name>
</gene>
<comment type="subunit">
    <text evidence="3 15">Tetramer of two alpha and two beta subunits.</text>
</comment>
<dbReference type="InterPro" id="IPR005146">
    <property type="entry name" value="B3/B4_tRNA-bd"/>
</dbReference>
<feature type="binding site" evidence="15">
    <location>
        <position position="477"/>
    </location>
    <ligand>
        <name>Mg(2+)</name>
        <dbReference type="ChEBI" id="CHEBI:18420"/>
        <note>shared with alpha subunit</note>
    </ligand>
</feature>
<feature type="domain" description="TRNA-binding" evidence="17">
    <location>
        <begin position="42"/>
        <end position="168"/>
    </location>
</feature>
<dbReference type="NCBIfam" id="TIGR00472">
    <property type="entry name" value="pheT_bact"/>
    <property type="match status" value="1"/>
</dbReference>
<evidence type="ECO:0000256" key="5">
    <source>
        <dbReference type="ARBA" id="ARBA00022555"/>
    </source>
</evidence>
<feature type="binding site" evidence="15">
    <location>
        <position position="481"/>
    </location>
    <ligand>
        <name>Mg(2+)</name>
        <dbReference type="ChEBI" id="CHEBI:18420"/>
        <note>shared with alpha subunit</note>
    </ligand>
</feature>
<keyword evidence="6 15" id="KW-0436">Ligase</keyword>
<evidence type="ECO:0000256" key="10">
    <source>
        <dbReference type="ARBA" id="ARBA00022842"/>
    </source>
</evidence>
<comment type="catalytic activity">
    <reaction evidence="14 15">
        <text>tRNA(Phe) + L-phenylalanine + ATP = L-phenylalanyl-tRNA(Phe) + AMP + diphosphate + H(+)</text>
        <dbReference type="Rhea" id="RHEA:19413"/>
        <dbReference type="Rhea" id="RHEA-COMP:9668"/>
        <dbReference type="Rhea" id="RHEA-COMP:9699"/>
        <dbReference type="ChEBI" id="CHEBI:15378"/>
        <dbReference type="ChEBI" id="CHEBI:30616"/>
        <dbReference type="ChEBI" id="CHEBI:33019"/>
        <dbReference type="ChEBI" id="CHEBI:58095"/>
        <dbReference type="ChEBI" id="CHEBI:78442"/>
        <dbReference type="ChEBI" id="CHEBI:78531"/>
        <dbReference type="ChEBI" id="CHEBI:456215"/>
        <dbReference type="EC" id="6.1.1.20"/>
    </reaction>
</comment>
<keyword evidence="9 15" id="KW-0067">ATP-binding</keyword>
<dbReference type="Gene3D" id="3.50.40.10">
    <property type="entry name" value="Phenylalanyl-trna Synthetase, Chain B, domain 3"/>
    <property type="match status" value="1"/>
</dbReference>
<dbReference type="EMBL" id="FOGZ01000001">
    <property type="protein sequence ID" value="SER51076.1"/>
    <property type="molecule type" value="Genomic_DNA"/>
</dbReference>
<dbReference type="GO" id="GO:0005524">
    <property type="term" value="F:ATP binding"/>
    <property type="evidence" value="ECO:0007669"/>
    <property type="project" value="UniProtKB-UniRule"/>
</dbReference>
<evidence type="ECO:0000256" key="8">
    <source>
        <dbReference type="ARBA" id="ARBA00022741"/>
    </source>
</evidence>
<dbReference type="SUPFAM" id="SSF54991">
    <property type="entry name" value="Anticodon-binding domain of PheRS"/>
    <property type="match status" value="1"/>
</dbReference>
<dbReference type="Pfam" id="PF01588">
    <property type="entry name" value="tRNA_bind"/>
    <property type="match status" value="1"/>
</dbReference>
<dbReference type="InterPro" id="IPR020825">
    <property type="entry name" value="Phe-tRNA_synthase-like_B3/B4"/>
</dbReference>
<evidence type="ECO:0000256" key="9">
    <source>
        <dbReference type="ARBA" id="ARBA00022840"/>
    </source>
</evidence>
<feature type="domain" description="FDX-ACB" evidence="18">
    <location>
        <begin position="747"/>
        <end position="840"/>
    </location>
</feature>
<dbReference type="OrthoDB" id="9805455at2"/>
<dbReference type="Pfam" id="PF03147">
    <property type="entry name" value="FDX-ACB"/>
    <property type="match status" value="1"/>
</dbReference>
<comment type="similarity">
    <text evidence="2 15">Belongs to the phenylalanyl-tRNA synthetase beta subunit family. Type 1 subfamily.</text>
</comment>
<keyword evidence="13 15" id="KW-0030">Aminoacyl-tRNA synthetase</keyword>
<evidence type="ECO:0000256" key="15">
    <source>
        <dbReference type="HAMAP-Rule" id="MF_00283"/>
    </source>
</evidence>
<dbReference type="SUPFAM" id="SSF56037">
    <property type="entry name" value="PheT/TilS domain"/>
    <property type="match status" value="1"/>
</dbReference>
<dbReference type="PROSITE" id="PS51447">
    <property type="entry name" value="FDX_ACB"/>
    <property type="match status" value="1"/>
</dbReference>
<dbReference type="InterPro" id="IPR036690">
    <property type="entry name" value="Fdx_antiC-bd_sf"/>
</dbReference>
<dbReference type="Gene3D" id="3.30.56.10">
    <property type="match status" value="2"/>
</dbReference>
<keyword evidence="21" id="KW-1185">Reference proteome</keyword>
<dbReference type="GO" id="GO:0000287">
    <property type="term" value="F:magnesium ion binding"/>
    <property type="evidence" value="ECO:0007669"/>
    <property type="project" value="UniProtKB-UniRule"/>
</dbReference>
<dbReference type="CDD" id="cd00769">
    <property type="entry name" value="PheRS_beta_core"/>
    <property type="match status" value="1"/>
</dbReference>
<dbReference type="InterPro" id="IPR005147">
    <property type="entry name" value="tRNA_synthase_B5-dom"/>
</dbReference>
<dbReference type="GO" id="GO:0006432">
    <property type="term" value="P:phenylalanyl-tRNA aminoacylation"/>
    <property type="evidence" value="ECO:0007669"/>
    <property type="project" value="UniProtKB-UniRule"/>
</dbReference>
<evidence type="ECO:0000259" key="19">
    <source>
        <dbReference type="PROSITE" id="PS51483"/>
    </source>
</evidence>
<feature type="domain" description="B5" evidence="19">
    <location>
        <begin position="418"/>
        <end position="493"/>
    </location>
</feature>
<evidence type="ECO:0000256" key="12">
    <source>
        <dbReference type="ARBA" id="ARBA00022917"/>
    </source>
</evidence>
<dbReference type="InterPro" id="IPR009061">
    <property type="entry name" value="DNA-bd_dom_put_sf"/>
</dbReference>
<dbReference type="SUPFAM" id="SSF46955">
    <property type="entry name" value="Putative DNA-binding domain"/>
    <property type="match status" value="1"/>
</dbReference>
<dbReference type="EC" id="6.1.1.20" evidence="15"/>
<evidence type="ECO:0000256" key="3">
    <source>
        <dbReference type="ARBA" id="ARBA00011209"/>
    </source>
</evidence>
<dbReference type="GO" id="GO:0004826">
    <property type="term" value="F:phenylalanine-tRNA ligase activity"/>
    <property type="evidence" value="ECO:0007669"/>
    <property type="project" value="UniProtKB-UniRule"/>
</dbReference>
<dbReference type="SUPFAM" id="SSF55681">
    <property type="entry name" value="Class II aaRS and biotin synthetases"/>
    <property type="match status" value="1"/>
</dbReference>
<dbReference type="SMART" id="SM00896">
    <property type="entry name" value="FDX-ACB"/>
    <property type="match status" value="1"/>
</dbReference>
<dbReference type="STRING" id="64702.SAMN05443377_101237"/>
<dbReference type="Pfam" id="PF03483">
    <property type="entry name" value="B3_4"/>
    <property type="match status" value="1"/>
</dbReference>
<dbReference type="Pfam" id="PF17759">
    <property type="entry name" value="tRNA_synthFbeta"/>
    <property type="match status" value="1"/>
</dbReference>
<evidence type="ECO:0000256" key="11">
    <source>
        <dbReference type="ARBA" id="ARBA00022884"/>
    </source>
</evidence>
<comment type="cofactor">
    <cofactor evidence="15">
        <name>Mg(2+)</name>
        <dbReference type="ChEBI" id="CHEBI:18420"/>
    </cofactor>
    <text evidence="15">Binds 2 magnesium ions per tetramer.</text>
</comment>
<dbReference type="Gene3D" id="3.30.930.10">
    <property type="entry name" value="Bira Bifunctional Protein, Domain 2"/>
    <property type="match status" value="1"/>
</dbReference>
<evidence type="ECO:0000313" key="20">
    <source>
        <dbReference type="EMBL" id="SER51076.1"/>
    </source>
</evidence>
<dbReference type="InterPro" id="IPR004532">
    <property type="entry name" value="Phe-tRNA-ligase_IIc_bsu_bact"/>
</dbReference>
<dbReference type="PANTHER" id="PTHR10947">
    <property type="entry name" value="PHENYLALANYL-TRNA SYNTHETASE BETA CHAIN AND LEUCINE-RICH REPEAT-CONTAINING PROTEIN 47"/>
    <property type="match status" value="1"/>
</dbReference>
<dbReference type="SMART" id="SM00873">
    <property type="entry name" value="B3_4"/>
    <property type="match status" value="1"/>
</dbReference>
<dbReference type="GO" id="GO:0009328">
    <property type="term" value="C:phenylalanine-tRNA ligase complex"/>
    <property type="evidence" value="ECO:0007669"/>
    <property type="project" value="TreeGrafter"/>
</dbReference>
<dbReference type="PROSITE" id="PS51483">
    <property type="entry name" value="B5"/>
    <property type="match status" value="1"/>
</dbReference>
<evidence type="ECO:0000259" key="17">
    <source>
        <dbReference type="PROSITE" id="PS50886"/>
    </source>
</evidence>
<dbReference type="CDD" id="cd02796">
    <property type="entry name" value="tRNA_bind_bactPheRS"/>
    <property type="match status" value="1"/>
</dbReference>
<dbReference type="InterPro" id="IPR002547">
    <property type="entry name" value="tRNA-bd_dom"/>
</dbReference>
<keyword evidence="8 15" id="KW-0547">Nucleotide-binding</keyword>
<dbReference type="Gene3D" id="3.30.70.380">
    <property type="entry name" value="Ferrodoxin-fold anticodon-binding domain"/>
    <property type="match status" value="1"/>
</dbReference>
<dbReference type="Pfam" id="PF03484">
    <property type="entry name" value="B5"/>
    <property type="match status" value="1"/>
</dbReference>
<comment type="subcellular location">
    <subcellularLocation>
        <location evidence="1 15">Cytoplasm</location>
    </subcellularLocation>
</comment>
<dbReference type="Proteomes" id="UP000198815">
    <property type="component" value="Unassembled WGS sequence"/>
</dbReference>
<reference evidence="20 21" key="1">
    <citation type="submission" date="2016-10" db="EMBL/GenBank/DDBJ databases">
        <authorList>
            <person name="de Groot N.N."/>
        </authorList>
    </citation>
    <scope>NUCLEOTIDE SEQUENCE [LARGE SCALE GENOMIC DNA]</scope>
    <source>
        <strain evidence="20 21">DSM 16859</strain>
    </source>
</reference>
<evidence type="ECO:0000256" key="16">
    <source>
        <dbReference type="PROSITE-ProRule" id="PRU00209"/>
    </source>
</evidence>
<evidence type="ECO:0000256" key="14">
    <source>
        <dbReference type="ARBA" id="ARBA00049255"/>
    </source>
</evidence>
<dbReference type="InterPro" id="IPR033714">
    <property type="entry name" value="tRNA_bind_bactPheRS"/>
</dbReference>
<keyword evidence="10 15" id="KW-0460">Magnesium</keyword>
<evidence type="ECO:0000256" key="2">
    <source>
        <dbReference type="ARBA" id="ARBA00008653"/>
    </source>
</evidence>
<evidence type="ECO:0000256" key="7">
    <source>
        <dbReference type="ARBA" id="ARBA00022723"/>
    </source>
</evidence>
<name>A0A1H9PRY6_9ACTN</name>
<proteinExistence type="inferred from homology"/>
<dbReference type="GO" id="GO:0000049">
    <property type="term" value="F:tRNA binding"/>
    <property type="evidence" value="ECO:0007669"/>
    <property type="project" value="UniProtKB-UniRule"/>
</dbReference>
<evidence type="ECO:0000256" key="4">
    <source>
        <dbReference type="ARBA" id="ARBA00022490"/>
    </source>
</evidence>
<dbReference type="InterPro" id="IPR012340">
    <property type="entry name" value="NA-bd_OB-fold"/>
</dbReference>
<dbReference type="SMART" id="SM00874">
    <property type="entry name" value="B5"/>
    <property type="match status" value="1"/>
</dbReference>
<keyword evidence="12 15" id="KW-0648">Protein biosynthesis</keyword>
<evidence type="ECO:0000256" key="1">
    <source>
        <dbReference type="ARBA" id="ARBA00004496"/>
    </source>
</evidence>
<dbReference type="PROSITE" id="PS50886">
    <property type="entry name" value="TRBD"/>
    <property type="match status" value="1"/>
</dbReference>
<dbReference type="Gene3D" id="2.40.50.140">
    <property type="entry name" value="Nucleic acid-binding proteins"/>
    <property type="match status" value="1"/>
</dbReference>
<keyword evidence="7 15" id="KW-0479">Metal-binding</keyword>